<comment type="similarity">
    <text evidence="1">Belongs to the MTFP1 family.</text>
</comment>
<dbReference type="PANTHER" id="PTHR11001">
    <property type="entry name" value="MITOCHONDRIAL FISSION PROCESS PROTEIN 1"/>
    <property type="match status" value="1"/>
</dbReference>
<dbReference type="AlphaFoldDB" id="A0A9W4TR59"/>
<dbReference type="PANTHER" id="PTHR11001:SF2">
    <property type="entry name" value="MITOCHONDRIAL FISSION PROCESS PROTEIN 1"/>
    <property type="match status" value="1"/>
</dbReference>
<dbReference type="Proteomes" id="UP001152885">
    <property type="component" value="Unassembled WGS sequence"/>
</dbReference>
<proteinExistence type="inferred from homology"/>
<name>A0A9W4TR59_9ASCO</name>
<sequence>MSNNTTIEKIKGSQQEPEKDEGSIRYLGYFNRIKNLVKASNRALAYASEVGESFRPIAHPKLVTFMYGVSWAYIIGDVSYAAWVTNMQSQGKYIPGLKPWDPEPKSNEVAAKTFLSEHSLVDSDWRLTAIKRGVFQSIASMALPAFTIHTAVNYSSKLLKNSTIKPLKMYAPIAIGLGI</sequence>
<keyword evidence="5" id="KW-1185">Reference proteome</keyword>
<dbReference type="InterPro" id="IPR019560">
    <property type="entry name" value="Mitochondrial_18_kDa_protein"/>
</dbReference>
<evidence type="ECO:0000313" key="5">
    <source>
        <dbReference type="Proteomes" id="UP001152885"/>
    </source>
</evidence>
<organism evidence="4 5">
    <name type="scientific">Candida verbasci</name>
    <dbReference type="NCBI Taxonomy" id="1227364"/>
    <lineage>
        <taxon>Eukaryota</taxon>
        <taxon>Fungi</taxon>
        <taxon>Dikarya</taxon>
        <taxon>Ascomycota</taxon>
        <taxon>Saccharomycotina</taxon>
        <taxon>Pichiomycetes</taxon>
        <taxon>Debaryomycetaceae</taxon>
        <taxon>Candida/Lodderomyces clade</taxon>
        <taxon>Candida</taxon>
    </lineage>
</organism>
<evidence type="ECO:0000256" key="1">
    <source>
        <dbReference type="ARBA" id="ARBA00009224"/>
    </source>
</evidence>
<protein>
    <recommendedName>
        <fullName evidence="2">Mitochondrial fission process protein 1</fullName>
    </recommendedName>
    <alternativeName>
        <fullName evidence="3">Mitochondrial 18 kDa protein</fullName>
    </alternativeName>
</protein>
<dbReference type="OrthoDB" id="424969at2759"/>
<accession>A0A9W4TR59</accession>
<evidence type="ECO:0000313" key="4">
    <source>
        <dbReference type="EMBL" id="CAI5755538.1"/>
    </source>
</evidence>
<reference evidence="4" key="1">
    <citation type="submission" date="2022-12" db="EMBL/GenBank/DDBJ databases">
        <authorList>
            <person name="Brejova B."/>
        </authorList>
    </citation>
    <scope>NUCLEOTIDE SEQUENCE</scope>
</reference>
<comment type="caution">
    <text evidence="4">The sequence shown here is derived from an EMBL/GenBank/DDBJ whole genome shotgun (WGS) entry which is preliminary data.</text>
</comment>
<gene>
    <name evidence="4" type="ORF">CANVERA_P0054</name>
</gene>
<dbReference type="Pfam" id="PF10558">
    <property type="entry name" value="MTP18"/>
    <property type="match status" value="1"/>
</dbReference>
<evidence type="ECO:0000256" key="2">
    <source>
        <dbReference type="ARBA" id="ARBA00017835"/>
    </source>
</evidence>
<dbReference type="GO" id="GO:0000266">
    <property type="term" value="P:mitochondrial fission"/>
    <property type="evidence" value="ECO:0007669"/>
    <property type="project" value="TreeGrafter"/>
</dbReference>
<dbReference type="EMBL" id="CANTUO010000001">
    <property type="protein sequence ID" value="CAI5755538.1"/>
    <property type="molecule type" value="Genomic_DNA"/>
</dbReference>
<evidence type="ECO:0000256" key="3">
    <source>
        <dbReference type="ARBA" id="ARBA00029631"/>
    </source>
</evidence>
<dbReference type="GO" id="GO:0005739">
    <property type="term" value="C:mitochondrion"/>
    <property type="evidence" value="ECO:0007669"/>
    <property type="project" value="TreeGrafter"/>
</dbReference>